<dbReference type="InterPro" id="IPR025327">
    <property type="entry name" value="DUF4233"/>
</dbReference>
<dbReference type="EMBL" id="CAEZTJ010000065">
    <property type="protein sequence ID" value="CAB4568049.1"/>
    <property type="molecule type" value="Genomic_DNA"/>
</dbReference>
<keyword evidence="1" id="KW-0472">Membrane</keyword>
<reference evidence="2" key="1">
    <citation type="submission" date="2020-05" db="EMBL/GenBank/DDBJ databases">
        <authorList>
            <person name="Chiriac C."/>
            <person name="Salcher M."/>
            <person name="Ghai R."/>
            <person name="Kavagutti S V."/>
        </authorList>
    </citation>
    <scope>NUCLEOTIDE SEQUENCE</scope>
</reference>
<keyword evidence="1" id="KW-1133">Transmembrane helix</keyword>
<gene>
    <name evidence="2" type="ORF">UFOPK1650_00558</name>
</gene>
<keyword evidence="1" id="KW-0812">Transmembrane</keyword>
<evidence type="ECO:0000256" key="1">
    <source>
        <dbReference type="SAM" id="Phobius"/>
    </source>
</evidence>
<proteinExistence type="predicted"/>
<dbReference type="AlphaFoldDB" id="A0A6J6DYI1"/>
<organism evidence="2">
    <name type="scientific">freshwater metagenome</name>
    <dbReference type="NCBI Taxonomy" id="449393"/>
    <lineage>
        <taxon>unclassified sequences</taxon>
        <taxon>metagenomes</taxon>
        <taxon>ecological metagenomes</taxon>
    </lineage>
</organism>
<feature type="transmembrane region" description="Helical" evidence="1">
    <location>
        <begin position="65"/>
        <end position="92"/>
    </location>
</feature>
<feature type="transmembrane region" description="Helical" evidence="1">
    <location>
        <begin position="6"/>
        <end position="25"/>
    </location>
</feature>
<dbReference type="Pfam" id="PF14017">
    <property type="entry name" value="DUF4233"/>
    <property type="match status" value="1"/>
</dbReference>
<evidence type="ECO:0000313" key="2">
    <source>
        <dbReference type="EMBL" id="CAB4568049.1"/>
    </source>
</evidence>
<sequence>MKILGRSVLVMEAITLGFALLLVRLENDRNDLLIGIVIMVLLLLNSGLLRMSFGWWLGWILQGATILYGLVIPSMFFMGAIFATLWMAAIYFGRKGEAIRASLIAERESGGAASDGEGKK</sequence>
<feature type="transmembrane region" description="Helical" evidence="1">
    <location>
        <begin position="32"/>
        <end position="53"/>
    </location>
</feature>
<protein>
    <submittedName>
        <fullName evidence="2">Unannotated protein</fullName>
    </submittedName>
</protein>
<name>A0A6J6DYI1_9ZZZZ</name>
<accession>A0A6J6DYI1</accession>